<proteinExistence type="predicted"/>
<comment type="caution">
    <text evidence="1">The sequence shown here is derived from an EMBL/GenBank/DDBJ whole genome shotgun (WGS) entry which is preliminary data.</text>
</comment>
<evidence type="ECO:0000313" key="2">
    <source>
        <dbReference type="Proteomes" id="UP000031572"/>
    </source>
</evidence>
<sequence>MTRQQTPQEKHKLYSLKNIRRIRGLDGSGVTASIYRGGLRVGWVQIPADGGAALFTFDSDGDRAPFEEYVEHWWDTSQTQVSFELTAVEFARATPGFTPRLHAKLKYWVTALVGAATQVRKFSPAP</sequence>
<organism evidence="1 2">
    <name type="scientific">Noviherbaspirillum autotrophicum</name>
    <dbReference type="NCBI Taxonomy" id="709839"/>
    <lineage>
        <taxon>Bacteria</taxon>
        <taxon>Pseudomonadati</taxon>
        <taxon>Pseudomonadota</taxon>
        <taxon>Betaproteobacteria</taxon>
        <taxon>Burkholderiales</taxon>
        <taxon>Oxalobacteraceae</taxon>
        <taxon>Noviherbaspirillum</taxon>
    </lineage>
</organism>
<dbReference type="AlphaFoldDB" id="A0A0C1Y0M4"/>
<dbReference type="Proteomes" id="UP000031572">
    <property type="component" value="Unassembled WGS sequence"/>
</dbReference>
<gene>
    <name evidence="1" type="ORF">TSA66_06870</name>
</gene>
<keyword evidence="2" id="KW-1185">Reference proteome</keyword>
<dbReference type="EMBL" id="JWJG01000028">
    <property type="protein sequence ID" value="KIF80598.1"/>
    <property type="molecule type" value="Genomic_DNA"/>
</dbReference>
<reference evidence="1 2" key="1">
    <citation type="submission" date="2014-12" db="EMBL/GenBank/DDBJ databases">
        <title>Denitrispirillum autotrophicum gen. nov., sp. nov., Denitrifying, Facultatively Autotrophic Bacteria Isolated from Rice Paddy Soil.</title>
        <authorList>
            <person name="Ishii S."/>
            <person name="Ashida N."/>
            <person name="Ohno H."/>
            <person name="Otsuka S."/>
            <person name="Yokota A."/>
            <person name="Senoo K."/>
        </authorList>
    </citation>
    <scope>NUCLEOTIDE SEQUENCE [LARGE SCALE GENOMIC DNA]</scope>
    <source>
        <strain evidence="1 2">TSA66</strain>
    </source>
</reference>
<protein>
    <submittedName>
        <fullName evidence="1">Uncharacterized protein</fullName>
    </submittedName>
</protein>
<accession>A0A0C1Y0M4</accession>
<name>A0A0C1Y0M4_9BURK</name>
<evidence type="ECO:0000313" key="1">
    <source>
        <dbReference type="EMBL" id="KIF80598.1"/>
    </source>
</evidence>